<feature type="compositionally biased region" description="Polar residues" evidence="1">
    <location>
        <begin position="1"/>
        <end position="10"/>
    </location>
</feature>
<protein>
    <submittedName>
        <fullName evidence="2">Uncharacterized protein</fullName>
    </submittedName>
</protein>
<evidence type="ECO:0000313" key="2">
    <source>
        <dbReference type="EMBL" id="CRK45013.1"/>
    </source>
</evidence>
<feature type="non-terminal residue" evidence="2">
    <location>
        <position position="1"/>
    </location>
</feature>
<evidence type="ECO:0000256" key="1">
    <source>
        <dbReference type="SAM" id="MobiDB-lite"/>
    </source>
</evidence>
<dbReference type="EMBL" id="CVQI01034483">
    <property type="protein sequence ID" value="CRK45013.1"/>
    <property type="molecule type" value="Genomic_DNA"/>
</dbReference>
<gene>
    <name evidence="2" type="ORF">BN1723_019625</name>
</gene>
<dbReference type="AlphaFoldDB" id="A0A0G4NF07"/>
<name>A0A0G4NF07_VERLO</name>
<sequence>RHRPSHQASQRRGLRLHHSAPPRPSPGRHGRHEHDHALARRPSAPLRAADGHGQARPPRGGEGPRPRPQGLGHAPDRFRQRQLLPRRHSRRPRHPRRRHALRRARLLPALRRQEPRQLGAPPARRSGSRHQGPRPDRRRAPARQARGRRARPLRRVAGLAHL</sequence>
<feature type="compositionally biased region" description="Basic residues" evidence="1">
    <location>
        <begin position="12"/>
        <end position="31"/>
    </location>
</feature>
<feature type="region of interest" description="Disordered" evidence="1">
    <location>
        <begin position="1"/>
        <end position="162"/>
    </location>
</feature>
<feature type="compositionally biased region" description="Basic residues" evidence="1">
    <location>
        <begin position="140"/>
        <end position="154"/>
    </location>
</feature>
<evidence type="ECO:0000313" key="3">
    <source>
        <dbReference type="Proteomes" id="UP000045706"/>
    </source>
</evidence>
<reference evidence="3" key="1">
    <citation type="submission" date="2015-05" db="EMBL/GenBank/DDBJ databases">
        <authorList>
            <person name="Fogelqvist Johan"/>
        </authorList>
    </citation>
    <scope>NUCLEOTIDE SEQUENCE [LARGE SCALE GENOMIC DNA]</scope>
</reference>
<accession>A0A0G4NF07</accession>
<proteinExistence type="predicted"/>
<feature type="compositionally biased region" description="Basic residues" evidence="1">
    <location>
        <begin position="84"/>
        <end position="105"/>
    </location>
</feature>
<organism evidence="2 3">
    <name type="scientific">Verticillium longisporum</name>
    <name type="common">Verticillium dahliae var. longisporum</name>
    <dbReference type="NCBI Taxonomy" id="100787"/>
    <lineage>
        <taxon>Eukaryota</taxon>
        <taxon>Fungi</taxon>
        <taxon>Dikarya</taxon>
        <taxon>Ascomycota</taxon>
        <taxon>Pezizomycotina</taxon>
        <taxon>Sordariomycetes</taxon>
        <taxon>Hypocreomycetidae</taxon>
        <taxon>Glomerellales</taxon>
        <taxon>Plectosphaerellaceae</taxon>
        <taxon>Verticillium</taxon>
    </lineage>
</organism>
<dbReference type="Proteomes" id="UP000045706">
    <property type="component" value="Unassembled WGS sequence"/>
</dbReference>
<feature type="non-terminal residue" evidence="2">
    <location>
        <position position="162"/>
    </location>
</feature>